<evidence type="ECO:0000256" key="3">
    <source>
        <dbReference type="ARBA" id="ARBA00013252"/>
    </source>
</evidence>
<comment type="similarity">
    <text evidence="2">Belongs to the pterin-4-alpha-carbinolamine dehydratase family.</text>
</comment>
<evidence type="ECO:0000313" key="7">
    <source>
        <dbReference type="Proteomes" id="UP000432015"/>
    </source>
</evidence>
<organism evidence="6 7">
    <name type="scientific">Actinomadura litoris</name>
    <dbReference type="NCBI Taxonomy" id="2678616"/>
    <lineage>
        <taxon>Bacteria</taxon>
        <taxon>Bacillati</taxon>
        <taxon>Actinomycetota</taxon>
        <taxon>Actinomycetes</taxon>
        <taxon>Streptosporangiales</taxon>
        <taxon>Thermomonosporaceae</taxon>
        <taxon>Actinomadura</taxon>
    </lineage>
</organism>
<reference evidence="6 7" key="1">
    <citation type="submission" date="2019-11" db="EMBL/GenBank/DDBJ databases">
        <authorList>
            <person name="Cao P."/>
        </authorList>
    </citation>
    <scope>NUCLEOTIDE SEQUENCE [LARGE SCALE GENOMIC DNA]</scope>
    <source>
        <strain evidence="6 7">NEAU-AAG5</strain>
    </source>
</reference>
<sequence length="99" mass="10544">MADTLDGAAVADRLRALPAWTRDGAEISREVRAPSFLAGIDLVGAVARAAEDADHHPDIDIRWRTVRFALTTHSAGGLTARDFDLAAVIDRLAGEHGAE</sequence>
<dbReference type="InterPro" id="IPR036428">
    <property type="entry name" value="PCD_sf"/>
</dbReference>
<evidence type="ECO:0000256" key="5">
    <source>
        <dbReference type="ARBA" id="ARBA00023239"/>
    </source>
</evidence>
<evidence type="ECO:0000256" key="4">
    <source>
        <dbReference type="ARBA" id="ARBA00021735"/>
    </source>
</evidence>
<gene>
    <name evidence="6" type="ORF">GNZ18_13045</name>
</gene>
<evidence type="ECO:0000256" key="1">
    <source>
        <dbReference type="ARBA" id="ARBA00001554"/>
    </source>
</evidence>
<dbReference type="AlphaFoldDB" id="A0A7K1KZ93"/>
<dbReference type="NCBIfam" id="NF002017">
    <property type="entry name" value="PRK00823.1-2"/>
    <property type="match status" value="1"/>
</dbReference>
<dbReference type="SUPFAM" id="SSF55248">
    <property type="entry name" value="PCD-like"/>
    <property type="match status" value="1"/>
</dbReference>
<dbReference type="RefSeq" id="WP_156216580.1">
    <property type="nucleotide sequence ID" value="NZ_WOFH01000004.1"/>
</dbReference>
<comment type="catalytic activity">
    <reaction evidence="1">
        <text>(4aS,6R)-4a-hydroxy-L-erythro-5,6,7,8-tetrahydrobiopterin = (6R)-L-erythro-6,7-dihydrobiopterin + H2O</text>
        <dbReference type="Rhea" id="RHEA:11920"/>
        <dbReference type="ChEBI" id="CHEBI:15377"/>
        <dbReference type="ChEBI" id="CHEBI:15642"/>
        <dbReference type="ChEBI" id="CHEBI:43120"/>
        <dbReference type="EC" id="4.2.1.96"/>
    </reaction>
</comment>
<dbReference type="CDD" id="cd00488">
    <property type="entry name" value="PCD_DCoH"/>
    <property type="match status" value="1"/>
</dbReference>
<dbReference type="GO" id="GO:0006729">
    <property type="term" value="P:tetrahydrobiopterin biosynthetic process"/>
    <property type="evidence" value="ECO:0007669"/>
    <property type="project" value="InterPro"/>
</dbReference>
<accession>A0A7K1KZ93</accession>
<dbReference type="EMBL" id="WOFH01000004">
    <property type="protein sequence ID" value="MUN37524.1"/>
    <property type="molecule type" value="Genomic_DNA"/>
</dbReference>
<protein>
    <recommendedName>
        <fullName evidence="4">Putative pterin-4-alpha-carbinolamine dehydratase</fullName>
        <ecNumber evidence="3">4.2.1.96</ecNumber>
    </recommendedName>
</protein>
<keyword evidence="5 6" id="KW-0456">Lyase</keyword>
<dbReference type="InterPro" id="IPR001533">
    <property type="entry name" value="Pterin_deHydtase"/>
</dbReference>
<dbReference type="EC" id="4.2.1.96" evidence="3"/>
<dbReference type="Proteomes" id="UP000432015">
    <property type="component" value="Unassembled WGS sequence"/>
</dbReference>
<name>A0A7K1KZ93_9ACTN</name>
<dbReference type="PANTHER" id="PTHR12599:SF0">
    <property type="entry name" value="PTERIN-4-ALPHA-CARBINOLAMINE DEHYDRATASE"/>
    <property type="match status" value="1"/>
</dbReference>
<evidence type="ECO:0000313" key="6">
    <source>
        <dbReference type="EMBL" id="MUN37524.1"/>
    </source>
</evidence>
<proteinExistence type="inferred from homology"/>
<dbReference type="Gene3D" id="3.30.1360.20">
    <property type="entry name" value="Transcriptional coactivator/pterin dehydratase"/>
    <property type="match status" value="1"/>
</dbReference>
<comment type="caution">
    <text evidence="6">The sequence shown here is derived from an EMBL/GenBank/DDBJ whole genome shotgun (WGS) entry which is preliminary data.</text>
</comment>
<keyword evidence="7" id="KW-1185">Reference proteome</keyword>
<evidence type="ECO:0000256" key="2">
    <source>
        <dbReference type="ARBA" id="ARBA00006472"/>
    </source>
</evidence>
<dbReference type="GO" id="GO:0008124">
    <property type="term" value="F:4-alpha-hydroxytetrahydrobiopterin dehydratase activity"/>
    <property type="evidence" value="ECO:0007669"/>
    <property type="project" value="UniProtKB-EC"/>
</dbReference>
<dbReference type="PANTHER" id="PTHR12599">
    <property type="entry name" value="PTERIN-4-ALPHA-CARBINOLAMINE DEHYDRATASE"/>
    <property type="match status" value="1"/>
</dbReference>
<dbReference type="Pfam" id="PF01329">
    <property type="entry name" value="Pterin_4a"/>
    <property type="match status" value="1"/>
</dbReference>